<evidence type="ECO:0000313" key="7">
    <source>
        <dbReference type="EMBL" id="VFU13349.1"/>
    </source>
</evidence>
<reference evidence="7" key="1">
    <citation type="submission" date="2019-03" db="EMBL/GenBank/DDBJ databases">
        <authorList>
            <person name="Hao L."/>
        </authorList>
    </citation>
    <scope>NUCLEOTIDE SEQUENCE</scope>
</reference>
<dbReference type="GO" id="GO:0004252">
    <property type="term" value="F:serine-type endopeptidase activity"/>
    <property type="evidence" value="ECO:0007669"/>
    <property type="project" value="UniProtKB-EC"/>
</dbReference>
<dbReference type="Gene3D" id="2.30.42.10">
    <property type="match status" value="1"/>
</dbReference>
<accession>A0A485LZW2</accession>
<dbReference type="InterPro" id="IPR029045">
    <property type="entry name" value="ClpP/crotonase-like_dom_sf"/>
</dbReference>
<evidence type="ECO:0000259" key="6">
    <source>
        <dbReference type="PROSITE" id="PS50106"/>
    </source>
</evidence>
<evidence type="ECO:0000256" key="3">
    <source>
        <dbReference type="ARBA" id="ARBA00022801"/>
    </source>
</evidence>
<evidence type="ECO:0000256" key="2">
    <source>
        <dbReference type="ARBA" id="ARBA00022670"/>
    </source>
</evidence>
<feature type="domain" description="PDZ" evidence="6">
    <location>
        <begin position="91"/>
        <end position="159"/>
    </location>
</feature>
<dbReference type="FunFam" id="3.90.226.10:FF:000029">
    <property type="entry name" value="Peptidase, S41 family"/>
    <property type="match status" value="1"/>
</dbReference>
<feature type="compositionally biased region" description="Basic and acidic residues" evidence="5">
    <location>
        <begin position="387"/>
        <end position="401"/>
    </location>
</feature>
<dbReference type="GO" id="GO:0007165">
    <property type="term" value="P:signal transduction"/>
    <property type="evidence" value="ECO:0007669"/>
    <property type="project" value="TreeGrafter"/>
</dbReference>
<dbReference type="SMART" id="SM00245">
    <property type="entry name" value="TSPc"/>
    <property type="match status" value="1"/>
</dbReference>
<dbReference type="Pfam" id="PF22694">
    <property type="entry name" value="CtpB_N-like"/>
    <property type="match status" value="1"/>
</dbReference>
<keyword evidence="2 7" id="KW-0645">Protease</keyword>
<dbReference type="PANTHER" id="PTHR32060:SF30">
    <property type="entry name" value="CARBOXY-TERMINAL PROCESSING PROTEASE CTPA"/>
    <property type="match status" value="1"/>
</dbReference>
<feature type="region of interest" description="Disordered" evidence="5">
    <location>
        <begin position="367"/>
        <end position="401"/>
    </location>
</feature>
<dbReference type="InterPro" id="IPR001478">
    <property type="entry name" value="PDZ"/>
</dbReference>
<keyword evidence="3 7" id="KW-0378">Hydrolase</keyword>
<dbReference type="NCBIfam" id="TIGR00225">
    <property type="entry name" value="prc"/>
    <property type="match status" value="1"/>
</dbReference>
<dbReference type="Pfam" id="PF17820">
    <property type="entry name" value="PDZ_6"/>
    <property type="match status" value="1"/>
</dbReference>
<dbReference type="InterPro" id="IPR041489">
    <property type="entry name" value="PDZ_6"/>
</dbReference>
<evidence type="ECO:0000256" key="1">
    <source>
        <dbReference type="ARBA" id="ARBA00009179"/>
    </source>
</evidence>
<dbReference type="Gene3D" id="3.90.226.10">
    <property type="entry name" value="2-enoyl-CoA Hydratase, Chain A, domain 1"/>
    <property type="match status" value="1"/>
</dbReference>
<organism evidence="7">
    <name type="scientific">anaerobic digester metagenome</name>
    <dbReference type="NCBI Taxonomy" id="1263854"/>
    <lineage>
        <taxon>unclassified sequences</taxon>
        <taxon>metagenomes</taxon>
        <taxon>ecological metagenomes</taxon>
    </lineage>
</organism>
<dbReference type="InterPro" id="IPR005151">
    <property type="entry name" value="Tail-specific_protease"/>
</dbReference>
<dbReference type="FunFam" id="2.30.42.10:FF:000063">
    <property type="entry name" value="Peptidase, S41 family"/>
    <property type="match status" value="1"/>
</dbReference>
<dbReference type="PROSITE" id="PS50106">
    <property type="entry name" value="PDZ"/>
    <property type="match status" value="1"/>
</dbReference>
<dbReference type="InterPro" id="IPR004447">
    <property type="entry name" value="Peptidase_S41A"/>
</dbReference>
<dbReference type="InterPro" id="IPR036034">
    <property type="entry name" value="PDZ_sf"/>
</dbReference>
<gene>
    <name evidence="7" type="primary">ctpA</name>
    <name evidence="7" type="ORF">SCFA_180037</name>
</gene>
<dbReference type="SUPFAM" id="SSF52096">
    <property type="entry name" value="ClpP/crotonase"/>
    <property type="match status" value="1"/>
</dbReference>
<dbReference type="AlphaFoldDB" id="A0A485LZW2"/>
<name>A0A485LZW2_9ZZZZ</name>
<sequence>MGALMKIHKIFILGGVVVGTFLAIVGADFTRGLSADVSGIYPQLEKFTDCLGIIEKSYVEEVSPEKLIEGAIKGMVSVLDPHSAYLTKEGYKEMQISTTGSFGGLGIEIGVRDDVLTVITPIEGTPAFHAGVLPGDRIIKIDGKPTADLSLEDAVKLLRGPKGTQVVITIMRDKQEKPIDLTITRAMIHIESVKAEMLEPGYGYIKVRNFQVDTADDIRSALEEMGPLKGLILDLRYNPGGLLDQAVSVSDLFLESGMIVYTDGRRPEEKTEYRARKEGTFEGFPMIVLINGGSASAAEIVSGALQDNKRAIVVGVKSFGKASVQSIRPLSDGSALKLTVARYYTPSGRSIQATGIEPDIRVEQRVEASASGEPSTQTFLREEDLEDHLKPDAGKKGTGEGSRLEELLNNDYQLKYGLDLLKSWEVFHWARKAA</sequence>
<dbReference type="GO" id="GO:0006508">
    <property type="term" value="P:proteolysis"/>
    <property type="evidence" value="ECO:0007669"/>
    <property type="project" value="UniProtKB-KW"/>
</dbReference>
<keyword evidence="4" id="KW-0720">Serine protease</keyword>
<dbReference type="CDD" id="cd06782">
    <property type="entry name" value="cpPDZ_CPP-like"/>
    <property type="match status" value="1"/>
</dbReference>
<evidence type="ECO:0000256" key="4">
    <source>
        <dbReference type="ARBA" id="ARBA00022825"/>
    </source>
</evidence>
<dbReference type="EMBL" id="CAADRM010000079">
    <property type="protein sequence ID" value="VFU13349.1"/>
    <property type="molecule type" value="Genomic_DNA"/>
</dbReference>
<dbReference type="InterPro" id="IPR055210">
    <property type="entry name" value="CtpA/B_N"/>
</dbReference>
<evidence type="ECO:0000256" key="5">
    <source>
        <dbReference type="SAM" id="MobiDB-lite"/>
    </source>
</evidence>
<comment type="similarity">
    <text evidence="1">Belongs to the peptidase S41A family.</text>
</comment>
<dbReference type="Pfam" id="PF03572">
    <property type="entry name" value="Peptidase_S41"/>
    <property type="match status" value="1"/>
</dbReference>
<dbReference type="CDD" id="cd07560">
    <property type="entry name" value="Peptidase_S41_CPP"/>
    <property type="match status" value="1"/>
</dbReference>
<dbReference type="PANTHER" id="PTHR32060">
    <property type="entry name" value="TAIL-SPECIFIC PROTEASE"/>
    <property type="match status" value="1"/>
</dbReference>
<dbReference type="GO" id="GO:0030288">
    <property type="term" value="C:outer membrane-bounded periplasmic space"/>
    <property type="evidence" value="ECO:0007669"/>
    <property type="project" value="TreeGrafter"/>
</dbReference>
<dbReference type="SMART" id="SM00228">
    <property type="entry name" value="PDZ"/>
    <property type="match status" value="1"/>
</dbReference>
<protein>
    <submittedName>
        <fullName evidence="7">Carboxy-terminal-processing protease</fullName>
        <ecNumber evidence="7">3.4.21.102</ecNumber>
    </submittedName>
</protein>
<dbReference type="Gene3D" id="3.30.750.44">
    <property type="match status" value="1"/>
</dbReference>
<dbReference type="SUPFAM" id="SSF50156">
    <property type="entry name" value="PDZ domain-like"/>
    <property type="match status" value="1"/>
</dbReference>
<proteinExistence type="inferred from homology"/>
<dbReference type="EC" id="3.4.21.102" evidence="7"/>